<evidence type="ECO:0000313" key="2">
    <source>
        <dbReference type="EMBL" id="EGW35185.1"/>
    </source>
</evidence>
<dbReference type="eggNOG" id="ENOG502TD11">
    <property type="taxonomic scope" value="Eukaryota"/>
</dbReference>
<protein>
    <submittedName>
        <fullName evidence="2">Uncharacterized protein</fullName>
    </submittedName>
</protein>
<gene>
    <name evidence="2" type="ORF">SPAPADRAFT_58378</name>
</gene>
<sequence length="190" mass="21234">MVSVKFLSITALAVCSQAFQLLHDESGFAILPPTNLVLDNLKQAEQPESSEYYDVVSTINDKGEIVHVNMKTHKTKHTGHFRHKYDNSAYKNCDMNKLFARDDSDSVLNECFNVEYDWQTSQCGFDFVDYGNATDCSSDATKYSCVVGVMKSFSASEQLKNMDDVPAQVRCYHKLKDAQNDGAQNGACAK</sequence>
<evidence type="ECO:0000313" key="3">
    <source>
        <dbReference type="Proteomes" id="UP000000709"/>
    </source>
</evidence>
<dbReference type="RefSeq" id="XP_007372597.1">
    <property type="nucleotide sequence ID" value="XM_007372535.1"/>
</dbReference>
<dbReference type="AlphaFoldDB" id="G3AG46"/>
<dbReference type="KEGG" id="spaa:SPAPADRAFT_58378"/>
<dbReference type="InParanoid" id="G3AG46"/>
<dbReference type="OMA" id="GFDFVDY"/>
<dbReference type="OrthoDB" id="67027at2759"/>
<reference evidence="2 3" key="1">
    <citation type="journal article" date="2011" name="Proc. Natl. Acad. Sci. U.S.A.">
        <title>Comparative genomics of xylose-fermenting fungi for enhanced biofuel production.</title>
        <authorList>
            <person name="Wohlbach D.J."/>
            <person name="Kuo A."/>
            <person name="Sato T.K."/>
            <person name="Potts K.M."/>
            <person name="Salamov A.A."/>
            <person name="LaButti K.M."/>
            <person name="Sun H."/>
            <person name="Clum A."/>
            <person name="Pangilinan J.L."/>
            <person name="Lindquist E.A."/>
            <person name="Lucas S."/>
            <person name="Lapidus A."/>
            <person name="Jin M."/>
            <person name="Gunawan C."/>
            <person name="Balan V."/>
            <person name="Dale B.E."/>
            <person name="Jeffries T.W."/>
            <person name="Zinkel R."/>
            <person name="Barry K.W."/>
            <person name="Grigoriev I.V."/>
            <person name="Gasch A.P."/>
        </authorList>
    </citation>
    <scope>NUCLEOTIDE SEQUENCE [LARGE SCALE GENOMIC DNA]</scope>
    <source>
        <strain evidence="3">NRRL Y-27907 / 11-Y1</strain>
    </source>
</reference>
<dbReference type="GeneID" id="18872426"/>
<accession>G3AG46</accession>
<feature type="chain" id="PRO_5003442283" evidence="1">
    <location>
        <begin position="19"/>
        <end position="190"/>
    </location>
</feature>
<dbReference type="HOGENOM" id="CLU_1421248_0_0_1"/>
<organism evidence="3">
    <name type="scientific">Spathaspora passalidarum (strain NRRL Y-27907 / 11-Y1)</name>
    <dbReference type="NCBI Taxonomy" id="619300"/>
    <lineage>
        <taxon>Eukaryota</taxon>
        <taxon>Fungi</taxon>
        <taxon>Dikarya</taxon>
        <taxon>Ascomycota</taxon>
        <taxon>Saccharomycotina</taxon>
        <taxon>Pichiomycetes</taxon>
        <taxon>Debaryomycetaceae</taxon>
        <taxon>Spathaspora</taxon>
    </lineage>
</organism>
<keyword evidence="1" id="KW-0732">Signal</keyword>
<dbReference type="EMBL" id="GL996499">
    <property type="protein sequence ID" value="EGW35185.1"/>
    <property type="molecule type" value="Genomic_DNA"/>
</dbReference>
<evidence type="ECO:0000256" key="1">
    <source>
        <dbReference type="SAM" id="SignalP"/>
    </source>
</evidence>
<feature type="signal peptide" evidence="1">
    <location>
        <begin position="1"/>
        <end position="18"/>
    </location>
</feature>
<dbReference type="Proteomes" id="UP000000709">
    <property type="component" value="Unassembled WGS sequence"/>
</dbReference>
<name>G3AG46_SPAPN</name>
<proteinExistence type="predicted"/>
<keyword evidence="3" id="KW-1185">Reference proteome</keyword>